<dbReference type="SMART" id="SM00822">
    <property type="entry name" value="PKS_KR"/>
    <property type="match status" value="1"/>
</dbReference>
<evidence type="ECO:0000256" key="1">
    <source>
        <dbReference type="ARBA" id="ARBA00006484"/>
    </source>
</evidence>
<protein>
    <submittedName>
        <fullName evidence="5">Short chain dehydrogenase</fullName>
        <ecNumber evidence="5">1.1.1.-</ecNumber>
    </submittedName>
</protein>
<dbReference type="PRINTS" id="PR00080">
    <property type="entry name" value="SDRFAMILY"/>
</dbReference>
<dbReference type="CDD" id="cd05233">
    <property type="entry name" value="SDR_c"/>
    <property type="match status" value="1"/>
</dbReference>
<dbReference type="InterPro" id="IPR020904">
    <property type="entry name" value="Sc_DH/Rdtase_CS"/>
</dbReference>
<evidence type="ECO:0000313" key="6">
    <source>
        <dbReference type="Proteomes" id="UP000013167"/>
    </source>
</evidence>
<dbReference type="EMBL" id="CAIZ01000090">
    <property type="protein sequence ID" value="CCH69572.1"/>
    <property type="molecule type" value="Genomic_DNA"/>
</dbReference>
<comment type="similarity">
    <text evidence="1 3">Belongs to the short-chain dehydrogenases/reductases (SDR) family.</text>
</comment>
<dbReference type="PRINTS" id="PR00081">
    <property type="entry name" value="GDHRDH"/>
</dbReference>
<dbReference type="InterPro" id="IPR036291">
    <property type="entry name" value="NAD(P)-bd_dom_sf"/>
</dbReference>
<dbReference type="STRING" id="1193181.BN10_230015"/>
<organism evidence="5 6">
    <name type="scientific">Phycicoccus elongatus Lp2</name>
    <dbReference type="NCBI Taxonomy" id="1193181"/>
    <lineage>
        <taxon>Bacteria</taxon>
        <taxon>Bacillati</taxon>
        <taxon>Actinomycetota</taxon>
        <taxon>Actinomycetes</taxon>
        <taxon>Micrococcales</taxon>
        <taxon>Intrasporangiaceae</taxon>
        <taxon>Phycicoccus</taxon>
    </lineage>
</organism>
<keyword evidence="2 5" id="KW-0560">Oxidoreductase</keyword>
<gene>
    <name evidence="5" type="ORF">BN10_230015</name>
</gene>
<dbReference type="Proteomes" id="UP000013167">
    <property type="component" value="Unassembled WGS sequence"/>
</dbReference>
<dbReference type="Gene3D" id="3.40.50.720">
    <property type="entry name" value="NAD(P)-binding Rossmann-like Domain"/>
    <property type="match status" value="1"/>
</dbReference>
<reference evidence="5 6" key="1">
    <citation type="journal article" date="2013" name="ISME J.">
        <title>A metabolic model for members of the genus Tetrasphaera involved in enhanced biological phosphorus removal.</title>
        <authorList>
            <person name="Kristiansen R."/>
            <person name="Nguyen H.T.T."/>
            <person name="Saunders A.M."/>
            <person name="Nielsen J.L."/>
            <person name="Wimmer R."/>
            <person name="Le V.Q."/>
            <person name="McIlroy S.J."/>
            <person name="Petrovski S."/>
            <person name="Seviour R.J."/>
            <person name="Calteau A."/>
            <person name="Nielsen K.L."/>
            <person name="Nielsen P.H."/>
        </authorList>
    </citation>
    <scope>NUCLEOTIDE SEQUENCE [LARGE SCALE GENOMIC DNA]</scope>
    <source>
        <strain evidence="5 6">Lp2</strain>
    </source>
</reference>
<feature type="domain" description="Ketoreductase" evidence="4">
    <location>
        <begin position="4"/>
        <end position="165"/>
    </location>
</feature>
<evidence type="ECO:0000313" key="5">
    <source>
        <dbReference type="EMBL" id="CCH69572.1"/>
    </source>
</evidence>
<dbReference type="RefSeq" id="WP_010849482.1">
    <property type="nucleotide sequence ID" value="NZ_HF570956.1"/>
</dbReference>
<dbReference type="InterPro" id="IPR057326">
    <property type="entry name" value="KR_dom"/>
</dbReference>
<dbReference type="OrthoDB" id="9775296at2"/>
<dbReference type="PANTHER" id="PTHR43391">
    <property type="entry name" value="RETINOL DEHYDROGENASE-RELATED"/>
    <property type="match status" value="1"/>
</dbReference>
<dbReference type="EC" id="1.1.1.-" evidence="5"/>
<evidence type="ECO:0000256" key="3">
    <source>
        <dbReference type="RuleBase" id="RU000363"/>
    </source>
</evidence>
<accession>N0DYP2</accession>
<dbReference type="PANTHER" id="PTHR43391:SF26">
    <property type="entry name" value="BLL7251 PROTEIN"/>
    <property type="match status" value="1"/>
</dbReference>
<dbReference type="eggNOG" id="COG4221">
    <property type="taxonomic scope" value="Bacteria"/>
</dbReference>
<name>N0DYP2_9MICO</name>
<dbReference type="InterPro" id="IPR002347">
    <property type="entry name" value="SDR_fam"/>
</dbReference>
<dbReference type="AlphaFoldDB" id="N0DYP2"/>
<dbReference type="HOGENOM" id="CLU_010194_2_1_11"/>
<sequence length="261" mass="27848">MRALVTGGASGLGLALTKALLAQGDLVVVGDLAESRPESVPGDAAYLTLDVRSERDWEAARDWVDREWGRLDLLVNNAGIATGGRIDVETTEDWQRVLDINLMGVVRGCRTFTPIFKRQRDGHIVNVASLAGFIHGPGMSSYNATKAAVVAVSETLGFELDPWGIKVSVVCPSFFRTNLHESMRGTDTAMESTAIGLITQAPFTAAEIATAVLHGIEAGDAVIVPDDIAVSMVAMKRTDPEAYAVWGRDGAARLARRELGG</sequence>
<dbReference type="Pfam" id="PF00106">
    <property type="entry name" value="adh_short"/>
    <property type="match status" value="1"/>
</dbReference>
<evidence type="ECO:0000259" key="4">
    <source>
        <dbReference type="SMART" id="SM00822"/>
    </source>
</evidence>
<dbReference type="SUPFAM" id="SSF51735">
    <property type="entry name" value="NAD(P)-binding Rossmann-fold domains"/>
    <property type="match status" value="1"/>
</dbReference>
<evidence type="ECO:0000256" key="2">
    <source>
        <dbReference type="ARBA" id="ARBA00023002"/>
    </source>
</evidence>
<keyword evidence="6" id="KW-1185">Reference proteome</keyword>
<comment type="caution">
    <text evidence="5">The sequence shown here is derived from an EMBL/GenBank/DDBJ whole genome shotgun (WGS) entry which is preliminary data.</text>
</comment>
<dbReference type="GO" id="GO:0016491">
    <property type="term" value="F:oxidoreductase activity"/>
    <property type="evidence" value="ECO:0007669"/>
    <property type="project" value="UniProtKB-KW"/>
</dbReference>
<proteinExistence type="inferred from homology"/>
<dbReference type="PROSITE" id="PS00061">
    <property type="entry name" value="ADH_SHORT"/>
    <property type="match status" value="1"/>
</dbReference>